<gene>
    <name evidence="6" type="ORF">CALMAC_LOCUS9171</name>
</gene>
<keyword evidence="1 4" id="KW-0328">Glycosyltransferase</keyword>
<comment type="similarity">
    <text evidence="4">Belongs to the PNP/MTAP phosphorylase family. MTAP subfamily.</text>
</comment>
<feature type="site" description="Important for substrate specificity" evidence="4">
    <location>
        <position position="174"/>
    </location>
</feature>
<organism evidence="6 7">
    <name type="scientific">Callosobruchus maculatus</name>
    <name type="common">Southern cowpea weevil</name>
    <name type="synonym">Pulse bruchid</name>
    <dbReference type="NCBI Taxonomy" id="64391"/>
    <lineage>
        <taxon>Eukaryota</taxon>
        <taxon>Metazoa</taxon>
        <taxon>Ecdysozoa</taxon>
        <taxon>Arthropoda</taxon>
        <taxon>Hexapoda</taxon>
        <taxon>Insecta</taxon>
        <taxon>Pterygota</taxon>
        <taxon>Neoptera</taxon>
        <taxon>Endopterygota</taxon>
        <taxon>Coleoptera</taxon>
        <taxon>Polyphaga</taxon>
        <taxon>Cucujiformia</taxon>
        <taxon>Chrysomeloidea</taxon>
        <taxon>Chrysomelidae</taxon>
        <taxon>Bruchinae</taxon>
        <taxon>Bruchini</taxon>
        <taxon>Callosobruchus</taxon>
    </lineage>
</organism>
<dbReference type="Proteomes" id="UP000410492">
    <property type="component" value="Unassembled WGS sequence"/>
</dbReference>
<keyword evidence="7" id="KW-1185">Reference proteome</keyword>
<evidence type="ECO:0000313" key="6">
    <source>
        <dbReference type="EMBL" id="VEN47387.1"/>
    </source>
</evidence>
<comment type="subcellular location">
    <subcellularLocation>
        <location evidence="4">Cytoplasm</location>
    </subcellularLocation>
    <subcellularLocation>
        <location evidence="4">Nucleus</location>
    </subcellularLocation>
</comment>
<dbReference type="SUPFAM" id="SSF53167">
    <property type="entry name" value="Purine and uridine phosphorylases"/>
    <property type="match status" value="1"/>
</dbReference>
<keyword evidence="4" id="KW-0963">Cytoplasm</keyword>
<dbReference type="AlphaFoldDB" id="A0A653CHN1"/>
<dbReference type="PANTHER" id="PTHR42679">
    <property type="entry name" value="S-METHYL-5'-THIOADENOSINE PHOSPHORYLASE"/>
    <property type="match status" value="1"/>
</dbReference>
<dbReference type="CDD" id="cd09010">
    <property type="entry name" value="MTAP_SsMTAPII_like_MTIP"/>
    <property type="match status" value="1"/>
</dbReference>
<dbReference type="InterPro" id="IPR018099">
    <property type="entry name" value="Purine_phosphorylase-2_CS"/>
</dbReference>
<dbReference type="Pfam" id="PF01048">
    <property type="entry name" value="PNP_UDP_1"/>
    <property type="match status" value="1"/>
</dbReference>
<comment type="catalytic activity">
    <reaction evidence="4">
        <text>S-methyl-5'-thioadenosine + phosphate = 5-(methylsulfanyl)-alpha-D-ribose 1-phosphate + adenine</text>
        <dbReference type="Rhea" id="RHEA:11852"/>
        <dbReference type="ChEBI" id="CHEBI:16708"/>
        <dbReference type="ChEBI" id="CHEBI:17509"/>
        <dbReference type="ChEBI" id="CHEBI:43474"/>
        <dbReference type="ChEBI" id="CHEBI:58533"/>
        <dbReference type="EC" id="2.4.2.28"/>
    </reaction>
</comment>
<evidence type="ECO:0000256" key="1">
    <source>
        <dbReference type="ARBA" id="ARBA00022676"/>
    </source>
</evidence>
<name>A0A653CHN1_CALMS</name>
<comment type="subunit">
    <text evidence="4">Homotrimer.</text>
</comment>
<keyword evidence="2 4" id="KW-0808">Transferase</keyword>
<dbReference type="GO" id="GO:0005634">
    <property type="term" value="C:nucleus"/>
    <property type="evidence" value="ECO:0007669"/>
    <property type="project" value="UniProtKB-SubCell"/>
</dbReference>
<dbReference type="GO" id="GO:0006166">
    <property type="term" value="P:purine ribonucleoside salvage"/>
    <property type="evidence" value="ECO:0007669"/>
    <property type="project" value="UniProtKB-KW"/>
</dbReference>
<reference evidence="6 7" key="1">
    <citation type="submission" date="2019-01" db="EMBL/GenBank/DDBJ databases">
        <authorList>
            <person name="Sayadi A."/>
        </authorList>
    </citation>
    <scope>NUCLEOTIDE SEQUENCE [LARGE SCALE GENOMIC DNA]</scope>
</reference>
<evidence type="ECO:0000256" key="3">
    <source>
        <dbReference type="ARBA" id="ARBA00022726"/>
    </source>
</evidence>
<dbReference type="PANTHER" id="PTHR42679:SF2">
    <property type="entry name" value="S-METHYL-5'-THIOADENOSINE PHOSPHORYLASE"/>
    <property type="match status" value="1"/>
</dbReference>
<feature type="binding site" evidence="4">
    <location>
        <begin position="89"/>
        <end position="90"/>
    </location>
    <ligand>
        <name>phosphate</name>
        <dbReference type="ChEBI" id="CHEBI:43474"/>
    </ligand>
</feature>
<dbReference type="InterPro" id="IPR035994">
    <property type="entry name" value="Nucleoside_phosphorylase_sf"/>
</dbReference>
<keyword evidence="4" id="KW-0539">Nucleus</keyword>
<feature type="site" description="Important for substrate specificity" evidence="4">
    <location>
        <position position="229"/>
    </location>
</feature>
<dbReference type="GO" id="GO:0017061">
    <property type="term" value="F:S-methyl-5-thioadenosine phosphorylase activity"/>
    <property type="evidence" value="ECO:0007669"/>
    <property type="project" value="UniProtKB-UniRule"/>
</dbReference>
<keyword evidence="3 4" id="KW-0660">Purine salvage</keyword>
<comment type="pathway">
    <text evidence="4">Amino-acid biosynthesis; L-methionine biosynthesis via salvage pathway; S-methyl-5-thio-alpha-D-ribose 1-phosphate from S-methyl-5'-thioadenosine (phosphorylase route): step 1/1.</text>
</comment>
<dbReference type="EC" id="2.4.2.28" evidence="4"/>
<dbReference type="FunFam" id="3.40.50.1580:FF:000012">
    <property type="entry name" value="Probable 6-oxopurine nucleoside phosphorylase"/>
    <property type="match status" value="1"/>
</dbReference>
<evidence type="ECO:0000256" key="4">
    <source>
        <dbReference type="HAMAP-Rule" id="MF_03155"/>
    </source>
</evidence>
<sequence length="305" mass="33617">MAPHPVKIGIIGGTGMNDPNILKSQTEKKVDTPFGPPSDSLLVGEIEGVPCVVLARHGRQHNIMPSNVNYRANIWALKEEGCTHIIATTATGSLQEAIKPGDIVVLDSFIDRTYKREQTFYDGKSGHPKGICHLPVEPAFCEETRKAIVESAKKINMNVHQEGTVVVIEGPRYSTKAESMVYKSWGAHVITMTPVPEVILAKEAAICYGSIALVTDYDVWRSCGETVCAQEVIKCFKENIDKVKGLILATVKTIAEKDWGPTIKELQSLKHSGLPMMYFLACDSVLSGLQERISKSFLKTSRDFW</sequence>
<dbReference type="InterPro" id="IPR010044">
    <property type="entry name" value="MTAP"/>
</dbReference>
<dbReference type="InterPro" id="IPR000845">
    <property type="entry name" value="Nucleoside_phosphorylase_d"/>
</dbReference>
<dbReference type="GO" id="GO:0005829">
    <property type="term" value="C:cytosol"/>
    <property type="evidence" value="ECO:0007669"/>
    <property type="project" value="TreeGrafter"/>
</dbReference>
<dbReference type="NCBIfam" id="TIGR01694">
    <property type="entry name" value="MTAP"/>
    <property type="match status" value="1"/>
</dbReference>
<comment type="function">
    <text evidence="4">Catalyzes the reversible phosphorylation of S-methyl-5'-thioadenosine (MTA) to adenine and 5-methylthioribose-1-phosphate. Involved in the breakdown of MTA, a major by-product of polyamine biosynthesis. Responsible for the first step in the methionine salvage pathway after MTA has been generated from S-adenosylmethionine. Has broad substrate specificity with 6-aminopurine nucleosides as preferred substrates.</text>
</comment>
<feature type="binding site" evidence="4">
    <location>
        <position position="192"/>
    </location>
    <ligand>
        <name>substrate</name>
    </ligand>
</feature>
<dbReference type="PROSITE" id="PS01240">
    <property type="entry name" value="PNP_MTAP_2"/>
    <property type="match status" value="1"/>
</dbReference>
<feature type="domain" description="Nucleoside phosphorylase" evidence="5">
    <location>
        <begin position="7"/>
        <end position="251"/>
    </location>
</feature>
<dbReference type="OrthoDB" id="10251809at2759"/>
<dbReference type="HAMAP" id="MF_01963">
    <property type="entry name" value="MTAP"/>
    <property type="match status" value="1"/>
</dbReference>
<evidence type="ECO:0000313" key="7">
    <source>
        <dbReference type="Proteomes" id="UP000410492"/>
    </source>
</evidence>
<feature type="binding site" evidence="4">
    <location>
        <position position="193"/>
    </location>
    <ligand>
        <name>phosphate</name>
        <dbReference type="ChEBI" id="CHEBI:43474"/>
    </ligand>
</feature>
<feature type="binding site" evidence="4">
    <location>
        <begin position="216"/>
        <end position="218"/>
    </location>
    <ligand>
        <name>substrate</name>
    </ligand>
</feature>
<accession>A0A653CHN1</accession>
<proteinExistence type="inferred from homology"/>
<dbReference type="GO" id="GO:0019509">
    <property type="term" value="P:L-methionine salvage from methylthioadenosine"/>
    <property type="evidence" value="ECO:0007669"/>
    <property type="project" value="UniProtKB-UniRule"/>
</dbReference>
<dbReference type="EMBL" id="CAACVG010007862">
    <property type="protein sequence ID" value="VEN47387.1"/>
    <property type="molecule type" value="Genomic_DNA"/>
</dbReference>
<evidence type="ECO:0000256" key="2">
    <source>
        <dbReference type="ARBA" id="ARBA00022679"/>
    </source>
</evidence>
<protein>
    <recommendedName>
        <fullName evidence="4">S-methyl-5'-thioadenosine phosphorylase</fullName>
        <ecNumber evidence="4">2.4.2.28</ecNumber>
    </recommendedName>
    <alternativeName>
        <fullName evidence="4">5'-methylthioadenosine phosphorylase</fullName>
        <shortName evidence="4">MTA phosphorylase</shortName>
        <shortName evidence="4">MTAP</shortName>
        <shortName evidence="4">MTAPase</shortName>
    </alternativeName>
</protein>
<dbReference type="UniPathway" id="UPA00904">
    <property type="reaction ID" value="UER00873"/>
</dbReference>
<evidence type="ECO:0000259" key="5">
    <source>
        <dbReference type="Pfam" id="PF01048"/>
    </source>
</evidence>
<feature type="binding site" evidence="4">
    <location>
        <position position="14"/>
    </location>
    <ligand>
        <name>phosphate</name>
        <dbReference type="ChEBI" id="CHEBI:43474"/>
    </ligand>
</feature>
<dbReference type="Gene3D" id="3.40.50.1580">
    <property type="entry name" value="Nucleoside phosphorylase domain"/>
    <property type="match status" value="1"/>
</dbReference>
<feature type="binding site" evidence="4">
    <location>
        <begin position="56"/>
        <end position="57"/>
    </location>
    <ligand>
        <name>phosphate</name>
        <dbReference type="ChEBI" id="CHEBI:43474"/>
    </ligand>
</feature>